<reference evidence="2" key="1">
    <citation type="journal article" date="2022" name="Mol. Ecol. Resour.">
        <title>The genomes of chicory, endive, great burdock and yacon provide insights into Asteraceae palaeo-polyploidization history and plant inulin production.</title>
        <authorList>
            <person name="Fan W."/>
            <person name="Wang S."/>
            <person name="Wang H."/>
            <person name="Wang A."/>
            <person name="Jiang F."/>
            <person name="Liu H."/>
            <person name="Zhao H."/>
            <person name="Xu D."/>
            <person name="Zhang Y."/>
        </authorList>
    </citation>
    <scope>NUCLEOTIDE SEQUENCE [LARGE SCALE GENOMIC DNA]</scope>
    <source>
        <strain evidence="2">cv. Yunnan</strain>
    </source>
</reference>
<accession>A0ACB8YDT3</accession>
<reference evidence="1 2" key="2">
    <citation type="journal article" date="2022" name="Mol. Ecol. Resour.">
        <title>The genomes of chicory, endive, great burdock and yacon provide insights into Asteraceae paleo-polyploidization history and plant inulin production.</title>
        <authorList>
            <person name="Fan W."/>
            <person name="Wang S."/>
            <person name="Wang H."/>
            <person name="Wang A."/>
            <person name="Jiang F."/>
            <person name="Liu H."/>
            <person name="Zhao H."/>
            <person name="Xu D."/>
            <person name="Zhang Y."/>
        </authorList>
    </citation>
    <scope>NUCLEOTIDE SEQUENCE [LARGE SCALE GENOMIC DNA]</scope>
    <source>
        <strain evidence="2">cv. Yunnan</strain>
        <tissue evidence="1">Leaves</tissue>
    </source>
</reference>
<gene>
    <name evidence="1" type="ORF">L1987_84074</name>
</gene>
<proteinExistence type="predicted"/>
<evidence type="ECO:0000313" key="1">
    <source>
        <dbReference type="EMBL" id="KAI3683566.1"/>
    </source>
</evidence>
<evidence type="ECO:0000313" key="2">
    <source>
        <dbReference type="Proteomes" id="UP001056120"/>
    </source>
</evidence>
<comment type="caution">
    <text evidence="1">The sequence shown here is derived from an EMBL/GenBank/DDBJ whole genome shotgun (WGS) entry which is preliminary data.</text>
</comment>
<keyword evidence="2" id="KW-1185">Reference proteome</keyword>
<protein>
    <submittedName>
        <fullName evidence="1">Uncharacterized protein</fullName>
    </submittedName>
</protein>
<name>A0ACB8YDT3_9ASTR</name>
<dbReference type="EMBL" id="CM042045">
    <property type="protein sequence ID" value="KAI3683566.1"/>
    <property type="molecule type" value="Genomic_DNA"/>
</dbReference>
<dbReference type="Proteomes" id="UP001056120">
    <property type="component" value="Linkage Group LG28"/>
</dbReference>
<sequence length="78" mass="8600">MFLCFRDSGPAFYILMPWVQVEAAKKAAEISNTYGLVDVLEFLITIARSLKSTYLNSVVLPKSHTFILSSTLALLSSA</sequence>
<organism evidence="1 2">
    <name type="scientific">Smallanthus sonchifolius</name>
    <dbReference type="NCBI Taxonomy" id="185202"/>
    <lineage>
        <taxon>Eukaryota</taxon>
        <taxon>Viridiplantae</taxon>
        <taxon>Streptophyta</taxon>
        <taxon>Embryophyta</taxon>
        <taxon>Tracheophyta</taxon>
        <taxon>Spermatophyta</taxon>
        <taxon>Magnoliopsida</taxon>
        <taxon>eudicotyledons</taxon>
        <taxon>Gunneridae</taxon>
        <taxon>Pentapetalae</taxon>
        <taxon>asterids</taxon>
        <taxon>campanulids</taxon>
        <taxon>Asterales</taxon>
        <taxon>Asteraceae</taxon>
        <taxon>Asteroideae</taxon>
        <taxon>Heliantheae alliance</taxon>
        <taxon>Millerieae</taxon>
        <taxon>Smallanthus</taxon>
    </lineage>
</organism>